<dbReference type="RefSeq" id="WP_130157415.1">
    <property type="nucleotide sequence ID" value="NZ_SGIS01000015.1"/>
</dbReference>
<dbReference type="AlphaFoldDB" id="A0A4Q6Y256"/>
<dbReference type="InterPro" id="IPR001387">
    <property type="entry name" value="Cro/C1-type_HTH"/>
</dbReference>
<sequence>MPKTIFSDENVVVVEVVKAARIAAGLKQTELAKRIKKDQSWVSLVEGSQRRLDVVEFIEMAQALGIRPSAMLDEIVERIAQSRR</sequence>
<evidence type="ECO:0000259" key="1">
    <source>
        <dbReference type="PROSITE" id="PS50943"/>
    </source>
</evidence>
<dbReference type="CDD" id="cd00093">
    <property type="entry name" value="HTH_XRE"/>
    <property type="match status" value="1"/>
</dbReference>
<dbReference type="GO" id="GO:0003677">
    <property type="term" value="F:DNA binding"/>
    <property type="evidence" value="ECO:0007669"/>
    <property type="project" value="InterPro"/>
</dbReference>
<dbReference type="EMBL" id="SGIS01000015">
    <property type="protein sequence ID" value="RZF64312.1"/>
    <property type="molecule type" value="Genomic_DNA"/>
</dbReference>
<accession>A0A4Q6Y256</accession>
<keyword evidence="3" id="KW-1185">Reference proteome</keyword>
<comment type="caution">
    <text evidence="2">The sequence shown here is derived from an EMBL/GenBank/DDBJ whole genome shotgun (WGS) entry which is preliminary data.</text>
</comment>
<organism evidence="2 3">
    <name type="scientific">Sphingomonas populi</name>
    <dbReference type="NCBI Taxonomy" id="2484750"/>
    <lineage>
        <taxon>Bacteria</taxon>
        <taxon>Pseudomonadati</taxon>
        <taxon>Pseudomonadota</taxon>
        <taxon>Alphaproteobacteria</taxon>
        <taxon>Sphingomonadales</taxon>
        <taxon>Sphingomonadaceae</taxon>
        <taxon>Sphingomonas</taxon>
    </lineage>
</organism>
<dbReference type="Pfam" id="PF13560">
    <property type="entry name" value="HTH_31"/>
    <property type="match status" value="1"/>
</dbReference>
<gene>
    <name evidence="2" type="ORF">EWE75_11150</name>
</gene>
<dbReference type="Proteomes" id="UP000292085">
    <property type="component" value="Unassembled WGS sequence"/>
</dbReference>
<feature type="domain" description="HTH cro/C1-type" evidence="1">
    <location>
        <begin position="17"/>
        <end position="71"/>
    </location>
</feature>
<dbReference type="OrthoDB" id="9803379at2"/>
<dbReference type="Gene3D" id="1.10.260.40">
    <property type="entry name" value="lambda repressor-like DNA-binding domains"/>
    <property type="match status" value="1"/>
</dbReference>
<evidence type="ECO:0000313" key="2">
    <source>
        <dbReference type="EMBL" id="RZF64312.1"/>
    </source>
</evidence>
<evidence type="ECO:0000313" key="3">
    <source>
        <dbReference type="Proteomes" id="UP000292085"/>
    </source>
</evidence>
<reference evidence="2 3" key="1">
    <citation type="submission" date="2019-02" db="EMBL/GenBank/DDBJ databases">
        <authorList>
            <person name="Li Y."/>
        </authorList>
    </citation>
    <scope>NUCLEOTIDE SEQUENCE [LARGE SCALE GENOMIC DNA]</scope>
    <source>
        <strain evidence="2 3">3-7</strain>
    </source>
</reference>
<dbReference type="SUPFAM" id="SSF47413">
    <property type="entry name" value="lambda repressor-like DNA-binding domains"/>
    <property type="match status" value="1"/>
</dbReference>
<dbReference type="PROSITE" id="PS50943">
    <property type="entry name" value="HTH_CROC1"/>
    <property type="match status" value="1"/>
</dbReference>
<dbReference type="SMART" id="SM00530">
    <property type="entry name" value="HTH_XRE"/>
    <property type="match status" value="1"/>
</dbReference>
<dbReference type="InterPro" id="IPR010982">
    <property type="entry name" value="Lambda_DNA-bd_dom_sf"/>
</dbReference>
<protein>
    <submittedName>
        <fullName evidence="2">XRE family transcriptional regulator</fullName>
    </submittedName>
</protein>
<proteinExistence type="predicted"/>
<name>A0A4Q6Y256_9SPHN</name>